<sequence length="132" mass="14768">MIKCVATLYHAMHVLSPFCSCFKLEWQMRTCVTLFISNEKDPTCILHFMTEDPRWFELEAAALEQEFNTTLSEGGNVIQVSMMDEASDLEEELDMASSKGGNVMQDSMMDEASDLEEKLNTVSSEGGNVVPV</sequence>
<gene>
    <name evidence="1" type="ORF">UHOR_13543</name>
</gene>
<accession>I2FQE3</accession>
<dbReference type="HOGENOM" id="CLU_1918631_0_0_1"/>
<dbReference type="EMBL" id="CAGI01000141">
    <property type="protein sequence ID" value="CCF49136.1"/>
    <property type="molecule type" value="Genomic_DNA"/>
</dbReference>
<name>I2FQE3_USTHO</name>
<evidence type="ECO:0000313" key="1">
    <source>
        <dbReference type="EMBL" id="CCF49136.1"/>
    </source>
</evidence>
<dbReference type="Proteomes" id="UP000006174">
    <property type="component" value="Unassembled WGS sequence"/>
</dbReference>
<proteinExistence type="predicted"/>
<dbReference type="AlphaFoldDB" id="I2FQE3"/>
<organism evidence="1 2">
    <name type="scientific">Ustilago hordei</name>
    <name type="common">Barley covered smut fungus</name>
    <dbReference type="NCBI Taxonomy" id="120017"/>
    <lineage>
        <taxon>Eukaryota</taxon>
        <taxon>Fungi</taxon>
        <taxon>Dikarya</taxon>
        <taxon>Basidiomycota</taxon>
        <taxon>Ustilaginomycotina</taxon>
        <taxon>Ustilaginomycetes</taxon>
        <taxon>Ustilaginales</taxon>
        <taxon>Ustilaginaceae</taxon>
        <taxon>Ustilago</taxon>
    </lineage>
</organism>
<reference evidence="1 2" key="1">
    <citation type="journal article" date="2012" name="Plant Cell">
        <title>Genome comparison of barley and maize smut fungi reveals targeted loss of RNA silencing components and species-specific presence of transposable elements.</title>
        <authorList>
            <person name="Laurie J.D."/>
            <person name="Ali S."/>
            <person name="Linning R."/>
            <person name="Mannhaupt G."/>
            <person name="Wong P."/>
            <person name="Gueldener U."/>
            <person name="Muensterkoetter M."/>
            <person name="Moore R."/>
            <person name="Kahmann R."/>
            <person name="Bakkeren G."/>
            <person name="Schirawski J."/>
        </authorList>
    </citation>
    <scope>NUCLEOTIDE SEQUENCE [LARGE SCALE GENOMIC DNA]</scope>
    <source>
        <strain evidence="2">Uh4875-4</strain>
    </source>
</reference>
<comment type="caution">
    <text evidence="1">The sequence shown here is derived from an EMBL/GenBank/DDBJ whole genome shotgun (WGS) entry which is preliminary data.</text>
</comment>
<protein>
    <submittedName>
        <fullName evidence="1">Uncharacterized protein</fullName>
    </submittedName>
</protein>
<keyword evidence="2" id="KW-1185">Reference proteome</keyword>
<evidence type="ECO:0000313" key="2">
    <source>
        <dbReference type="Proteomes" id="UP000006174"/>
    </source>
</evidence>